<dbReference type="Proteomes" id="UP001309876">
    <property type="component" value="Unassembled WGS sequence"/>
</dbReference>
<proteinExistence type="inferred from homology"/>
<dbReference type="GO" id="GO:0006260">
    <property type="term" value="P:DNA replication"/>
    <property type="evidence" value="ECO:0007669"/>
    <property type="project" value="UniProtKB-KW"/>
</dbReference>
<evidence type="ECO:0000256" key="6">
    <source>
        <dbReference type="SAM" id="MobiDB-lite"/>
    </source>
</evidence>
<keyword evidence="3" id="KW-0235">DNA replication</keyword>
<comment type="subcellular location">
    <subcellularLocation>
        <location evidence="1">Nucleus</location>
    </subcellularLocation>
</comment>
<dbReference type="AlphaFoldDB" id="A0AAN7T042"/>
<gene>
    <name evidence="8" type="ORF">LTR05_005078</name>
</gene>
<feature type="region of interest" description="Disordered" evidence="6">
    <location>
        <begin position="103"/>
        <end position="166"/>
    </location>
</feature>
<dbReference type="GO" id="GO:0005664">
    <property type="term" value="C:nuclear origin of replication recognition complex"/>
    <property type="evidence" value="ECO:0007669"/>
    <property type="project" value="InterPro"/>
</dbReference>
<reference evidence="8 9" key="1">
    <citation type="submission" date="2023-08" db="EMBL/GenBank/DDBJ databases">
        <title>Black Yeasts Isolated from many extreme environments.</title>
        <authorList>
            <person name="Coleine C."/>
            <person name="Stajich J.E."/>
            <person name="Selbmann L."/>
        </authorList>
    </citation>
    <scope>NUCLEOTIDE SEQUENCE [LARGE SCALE GENOMIC DNA]</scope>
    <source>
        <strain evidence="8 9">CCFEE 5910</strain>
    </source>
</reference>
<dbReference type="EMBL" id="JAVRRJ010000004">
    <property type="protein sequence ID" value="KAK5085790.1"/>
    <property type="molecule type" value="Genomic_DNA"/>
</dbReference>
<organism evidence="8 9">
    <name type="scientific">Lithohypha guttulata</name>
    <dbReference type="NCBI Taxonomy" id="1690604"/>
    <lineage>
        <taxon>Eukaryota</taxon>
        <taxon>Fungi</taxon>
        <taxon>Dikarya</taxon>
        <taxon>Ascomycota</taxon>
        <taxon>Pezizomycotina</taxon>
        <taxon>Eurotiomycetes</taxon>
        <taxon>Chaetothyriomycetidae</taxon>
        <taxon>Chaetothyriales</taxon>
        <taxon>Trichomeriaceae</taxon>
        <taxon>Lithohypha</taxon>
    </lineage>
</organism>
<evidence type="ECO:0000256" key="1">
    <source>
        <dbReference type="ARBA" id="ARBA00004123"/>
    </source>
</evidence>
<keyword evidence="5" id="KW-0539">Nucleus</keyword>
<feature type="domain" description="ORC6 first cyclin-like" evidence="7">
    <location>
        <begin position="20"/>
        <end position="97"/>
    </location>
</feature>
<accession>A0AAN7T042</accession>
<feature type="region of interest" description="Disordered" evidence="6">
    <location>
        <begin position="413"/>
        <end position="432"/>
    </location>
</feature>
<evidence type="ECO:0000313" key="9">
    <source>
        <dbReference type="Proteomes" id="UP001309876"/>
    </source>
</evidence>
<protein>
    <recommendedName>
        <fullName evidence="7">ORC6 first cyclin-like domain-containing protein</fullName>
    </recommendedName>
</protein>
<evidence type="ECO:0000256" key="4">
    <source>
        <dbReference type="ARBA" id="ARBA00023125"/>
    </source>
</evidence>
<evidence type="ECO:0000313" key="8">
    <source>
        <dbReference type="EMBL" id="KAK5085790.1"/>
    </source>
</evidence>
<dbReference type="GO" id="GO:0003677">
    <property type="term" value="F:DNA binding"/>
    <property type="evidence" value="ECO:0007669"/>
    <property type="project" value="UniProtKB-KW"/>
</dbReference>
<evidence type="ECO:0000256" key="5">
    <source>
        <dbReference type="ARBA" id="ARBA00023242"/>
    </source>
</evidence>
<feature type="region of interest" description="Disordered" evidence="6">
    <location>
        <begin position="328"/>
        <end position="379"/>
    </location>
</feature>
<comment type="caution">
    <text evidence="8">The sequence shown here is derived from an EMBL/GenBank/DDBJ whole genome shotgun (WGS) entry which is preliminary data.</text>
</comment>
<evidence type="ECO:0000256" key="2">
    <source>
        <dbReference type="ARBA" id="ARBA00010840"/>
    </source>
</evidence>
<comment type="similarity">
    <text evidence="2">Belongs to the ORC6 family.</text>
</comment>
<keyword evidence="9" id="KW-1185">Reference proteome</keyword>
<sequence length="432" mass="47912">MASTNPVHRALSALFPPSITIPPRLTSAADSLLAISRQRATHLKPDEEIARPHVCAEIACRKLRATLRLPNIKSGSGAPCRPAVYKKLLAFLEKTLEDVELIGTPKGRKTPGRGTPGTGRTTGTGTGMARKRDIEAVSADDEDVETPTKKRRGVDPLATPTRSTGRKSAFLGRIESSASKTKTAEAPDHVLPAIRRLCKMFETPKMAPHVYTGFCVLSALAMEDDEEQDSNSEQQQQHWLCLVIAVYLLTLTRMQEGPMTEEVYQAISEKSLLQVLQIGPEDQDPQKEIEDWISRINDEEWVSLSGKGQDWWSSVPEDILPALDLARIESQEEDPDADATPIARERKTDESQPRQSSRREELRKQLEESDPEDILLPGLGTMMNDAVDYFSEERNAEYEIWEAGVYRRLAAMEQGETPRKGKSRASTVSAAA</sequence>
<dbReference type="Pfam" id="PF05460">
    <property type="entry name" value="ORC6"/>
    <property type="match status" value="1"/>
</dbReference>
<dbReference type="InterPro" id="IPR008721">
    <property type="entry name" value="ORC6_cyclin_first"/>
</dbReference>
<feature type="compositionally biased region" description="Gly residues" evidence="6">
    <location>
        <begin position="114"/>
        <end position="126"/>
    </location>
</feature>
<evidence type="ECO:0000259" key="7">
    <source>
        <dbReference type="Pfam" id="PF05460"/>
    </source>
</evidence>
<evidence type="ECO:0000256" key="3">
    <source>
        <dbReference type="ARBA" id="ARBA00022705"/>
    </source>
</evidence>
<feature type="compositionally biased region" description="Basic and acidic residues" evidence="6">
    <location>
        <begin position="343"/>
        <end position="367"/>
    </location>
</feature>
<keyword evidence="4" id="KW-0238">DNA-binding</keyword>
<name>A0AAN7T042_9EURO</name>